<dbReference type="EC" id="2.7.1.26" evidence="15"/>
<dbReference type="Gene3D" id="2.40.30.30">
    <property type="entry name" value="Riboflavin kinase-like"/>
    <property type="match status" value="1"/>
</dbReference>
<dbReference type="GO" id="GO:0006747">
    <property type="term" value="P:FAD biosynthetic process"/>
    <property type="evidence" value="ECO:0007669"/>
    <property type="project" value="UniProtKB-UniRule"/>
</dbReference>
<comment type="pathway">
    <text evidence="2 15">Cofactor biosynthesis; FAD biosynthesis; FAD from FMN: step 1/1.</text>
</comment>
<dbReference type="PIRSF" id="PIRSF004491">
    <property type="entry name" value="FAD_Synth"/>
    <property type="match status" value="1"/>
</dbReference>
<dbReference type="CDD" id="cd02064">
    <property type="entry name" value="FAD_synthetase_N"/>
    <property type="match status" value="1"/>
</dbReference>
<evidence type="ECO:0000256" key="10">
    <source>
        <dbReference type="ARBA" id="ARBA00022827"/>
    </source>
</evidence>
<keyword evidence="10 15" id="KW-0274">FAD</keyword>
<proteinExistence type="inferred from homology"/>
<protein>
    <recommendedName>
        <fullName evidence="15">Riboflavin biosynthesis protein</fullName>
    </recommendedName>
    <domain>
        <recommendedName>
            <fullName evidence="15">Riboflavin kinase</fullName>
            <ecNumber evidence="15">2.7.1.26</ecNumber>
        </recommendedName>
        <alternativeName>
            <fullName evidence="15">Flavokinase</fullName>
        </alternativeName>
    </domain>
    <domain>
        <recommendedName>
            <fullName evidence="15">FMN adenylyltransferase</fullName>
            <ecNumber evidence="15">2.7.7.2</ecNumber>
        </recommendedName>
        <alternativeName>
            <fullName evidence="15">FAD pyrophosphorylase</fullName>
        </alternativeName>
        <alternativeName>
            <fullName evidence="15">FAD synthase</fullName>
        </alternativeName>
    </domain>
</protein>
<dbReference type="GO" id="GO:0008531">
    <property type="term" value="F:riboflavin kinase activity"/>
    <property type="evidence" value="ECO:0007669"/>
    <property type="project" value="UniProtKB-UniRule"/>
</dbReference>
<dbReference type="FunFam" id="3.40.50.620:FF:000021">
    <property type="entry name" value="Riboflavin biosynthesis protein"/>
    <property type="match status" value="1"/>
</dbReference>
<evidence type="ECO:0000256" key="6">
    <source>
        <dbReference type="ARBA" id="ARBA00022679"/>
    </source>
</evidence>
<dbReference type="UniPathway" id="UPA00276">
    <property type="reaction ID" value="UER00406"/>
</dbReference>
<evidence type="ECO:0000313" key="18">
    <source>
        <dbReference type="Proteomes" id="UP000324298"/>
    </source>
</evidence>
<evidence type="ECO:0000313" key="17">
    <source>
        <dbReference type="EMBL" id="KAA0895200.1"/>
    </source>
</evidence>
<keyword evidence="9 15" id="KW-0418">Kinase</keyword>
<dbReference type="InterPro" id="IPR014729">
    <property type="entry name" value="Rossmann-like_a/b/a_fold"/>
</dbReference>
<dbReference type="EMBL" id="SRSD01000001">
    <property type="protein sequence ID" value="KAA0895200.1"/>
    <property type="molecule type" value="Genomic_DNA"/>
</dbReference>
<evidence type="ECO:0000256" key="11">
    <source>
        <dbReference type="ARBA" id="ARBA00022840"/>
    </source>
</evidence>
<evidence type="ECO:0000256" key="3">
    <source>
        <dbReference type="ARBA" id="ARBA00005201"/>
    </source>
</evidence>
<dbReference type="SMART" id="SM00904">
    <property type="entry name" value="Flavokinase"/>
    <property type="match status" value="1"/>
</dbReference>
<dbReference type="PANTHER" id="PTHR22749:SF6">
    <property type="entry name" value="RIBOFLAVIN KINASE"/>
    <property type="match status" value="1"/>
</dbReference>
<organism evidence="17 18">
    <name type="scientific">Oryzomonas rubra</name>
    <dbReference type="NCBI Taxonomy" id="2509454"/>
    <lineage>
        <taxon>Bacteria</taxon>
        <taxon>Pseudomonadati</taxon>
        <taxon>Thermodesulfobacteriota</taxon>
        <taxon>Desulfuromonadia</taxon>
        <taxon>Geobacterales</taxon>
        <taxon>Geobacteraceae</taxon>
        <taxon>Oryzomonas</taxon>
    </lineage>
</organism>
<comment type="function">
    <text evidence="1">Catalyzes the phosphorylation of riboflavin to FMN followed by the adenylation of FMN to FAD.</text>
</comment>
<reference evidence="17 18" key="1">
    <citation type="submission" date="2019-04" db="EMBL/GenBank/DDBJ databases">
        <title>Geobacter ruber sp. nov., ferric-reducing bacteria isolated from paddy soil.</title>
        <authorList>
            <person name="Xu Z."/>
            <person name="Masuda Y."/>
            <person name="Itoh H."/>
            <person name="Senoo K."/>
        </authorList>
    </citation>
    <scope>NUCLEOTIDE SEQUENCE [LARGE SCALE GENOMIC DNA]</scope>
    <source>
        <strain evidence="17 18">Red88</strain>
    </source>
</reference>
<keyword evidence="4 15" id="KW-0285">Flavoprotein</keyword>
<gene>
    <name evidence="17" type="ORF">ET418_01380</name>
</gene>
<comment type="pathway">
    <text evidence="3 15">Cofactor biosynthesis; FMN biosynthesis; FMN from riboflavin (ATP route): step 1/1.</text>
</comment>
<dbReference type="UniPathway" id="UPA00277">
    <property type="reaction ID" value="UER00407"/>
</dbReference>
<keyword evidence="5 15" id="KW-0288">FMN</keyword>
<evidence type="ECO:0000256" key="2">
    <source>
        <dbReference type="ARBA" id="ARBA00004726"/>
    </source>
</evidence>
<comment type="similarity">
    <text evidence="15">Belongs to the ribF family.</text>
</comment>
<evidence type="ECO:0000256" key="5">
    <source>
        <dbReference type="ARBA" id="ARBA00022643"/>
    </source>
</evidence>
<keyword evidence="18" id="KW-1185">Reference proteome</keyword>
<evidence type="ECO:0000256" key="4">
    <source>
        <dbReference type="ARBA" id="ARBA00022630"/>
    </source>
</evidence>
<dbReference type="GO" id="GO:0003919">
    <property type="term" value="F:FMN adenylyltransferase activity"/>
    <property type="evidence" value="ECO:0007669"/>
    <property type="project" value="UniProtKB-UniRule"/>
</dbReference>
<dbReference type="InterPro" id="IPR023465">
    <property type="entry name" value="Riboflavin_kinase_dom_sf"/>
</dbReference>
<keyword evidence="8 15" id="KW-0547">Nucleotide-binding</keyword>
<dbReference type="SUPFAM" id="SSF52374">
    <property type="entry name" value="Nucleotidylyl transferase"/>
    <property type="match status" value="1"/>
</dbReference>
<dbReference type="RefSeq" id="WP_149305781.1">
    <property type="nucleotide sequence ID" value="NZ_SRSD01000001.1"/>
</dbReference>
<dbReference type="InterPro" id="IPR002606">
    <property type="entry name" value="Riboflavin_kinase_bac"/>
</dbReference>
<comment type="caution">
    <text evidence="17">The sequence shown here is derived from an EMBL/GenBank/DDBJ whole genome shotgun (WGS) entry which is preliminary data.</text>
</comment>
<comment type="catalytic activity">
    <reaction evidence="14 15">
        <text>FMN + ATP + H(+) = FAD + diphosphate</text>
        <dbReference type="Rhea" id="RHEA:17237"/>
        <dbReference type="ChEBI" id="CHEBI:15378"/>
        <dbReference type="ChEBI" id="CHEBI:30616"/>
        <dbReference type="ChEBI" id="CHEBI:33019"/>
        <dbReference type="ChEBI" id="CHEBI:57692"/>
        <dbReference type="ChEBI" id="CHEBI:58210"/>
        <dbReference type="EC" id="2.7.7.2"/>
    </reaction>
</comment>
<evidence type="ECO:0000256" key="14">
    <source>
        <dbReference type="ARBA" id="ARBA00049494"/>
    </source>
</evidence>
<dbReference type="Gene3D" id="3.40.50.620">
    <property type="entry name" value="HUPs"/>
    <property type="match status" value="1"/>
</dbReference>
<keyword evidence="6 15" id="KW-0808">Transferase</keyword>
<dbReference type="NCBIfam" id="TIGR00083">
    <property type="entry name" value="ribF"/>
    <property type="match status" value="1"/>
</dbReference>
<feature type="domain" description="Riboflavin kinase" evidence="16">
    <location>
        <begin position="183"/>
        <end position="306"/>
    </location>
</feature>
<comment type="catalytic activity">
    <reaction evidence="13 15">
        <text>riboflavin + ATP = FMN + ADP + H(+)</text>
        <dbReference type="Rhea" id="RHEA:14357"/>
        <dbReference type="ChEBI" id="CHEBI:15378"/>
        <dbReference type="ChEBI" id="CHEBI:30616"/>
        <dbReference type="ChEBI" id="CHEBI:57986"/>
        <dbReference type="ChEBI" id="CHEBI:58210"/>
        <dbReference type="ChEBI" id="CHEBI:456216"/>
        <dbReference type="EC" id="2.7.1.26"/>
    </reaction>
</comment>
<dbReference type="NCBIfam" id="NF004160">
    <property type="entry name" value="PRK05627.1-3"/>
    <property type="match status" value="1"/>
</dbReference>
<dbReference type="Proteomes" id="UP000324298">
    <property type="component" value="Unassembled WGS sequence"/>
</dbReference>
<keyword evidence="7 15" id="KW-0548">Nucleotidyltransferase</keyword>
<dbReference type="GO" id="GO:0009398">
    <property type="term" value="P:FMN biosynthetic process"/>
    <property type="evidence" value="ECO:0007669"/>
    <property type="project" value="UniProtKB-UniRule"/>
</dbReference>
<evidence type="ECO:0000256" key="1">
    <source>
        <dbReference type="ARBA" id="ARBA00002121"/>
    </source>
</evidence>
<dbReference type="InterPro" id="IPR015864">
    <property type="entry name" value="FAD_synthase"/>
</dbReference>
<evidence type="ECO:0000256" key="13">
    <source>
        <dbReference type="ARBA" id="ARBA00047880"/>
    </source>
</evidence>
<dbReference type="FunFam" id="2.40.30.30:FF:000003">
    <property type="entry name" value="Riboflavin biosynthesis protein"/>
    <property type="match status" value="1"/>
</dbReference>
<dbReference type="EC" id="2.7.7.2" evidence="15"/>
<evidence type="ECO:0000259" key="16">
    <source>
        <dbReference type="SMART" id="SM00904"/>
    </source>
</evidence>
<dbReference type="Pfam" id="PF01687">
    <property type="entry name" value="Flavokinase"/>
    <property type="match status" value="1"/>
</dbReference>
<keyword evidence="12" id="KW-0511">Multifunctional enzyme</keyword>
<dbReference type="InterPro" id="IPR023468">
    <property type="entry name" value="Riboflavin_kinase"/>
</dbReference>
<dbReference type="SUPFAM" id="SSF82114">
    <property type="entry name" value="Riboflavin kinase-like"/>
    <property type="match status" value="1"/>
</dbReference>
<keyword evidence="11 15" id="KW-0067">ATP-binding</keyword>
<evidence type="ECO:0000256" key="8">
    <source>
        <dbReference type="ARBA" id="ARBA00022741"/>
    </source>
</evidence>
<accession>A0A5A9XQU9</accession>
<sequence>MRVLTGSDVLKKNFDSSVVTIGNFDGVHRGHAELFRQVKAACVQRGLPSVVVTFEPHPLAVLAPKNAPPLITTFAQKKALIAETGVDCLAAIDFTPEFSRMPAEAFVRDILMGCLGMRHIIIGHDYAFGKDRQGNQKTLERLGKEYGFTLEDISPVGEGRTIFSSSLARRLISRGDMPAATGILGRYHVISGTVVHGREIGQTLGFPTANISTCNELLPPDGVYAVMVAVDGRILQGACNIGNNPTFEGGARTIEAFLLDFSGQLYGHEIAICFVQRLREVMKFPDVAALITAIQQDVATTKSILAAADQSLIKPLFSPERIGE</sequence>
<dbReference type="OrthoDB" id="9803667at2"/>
<evidence type="ECO:0000256" key="12">
    <source>
        <dbReference type="ARBA" id="ARBA00023268"/>
    </source>
</evidence>
<dbReference type="Pfam" id="PF06574">
    <property type="entry name" value="FAD_syn"/>
    <property type="match status" value="1"/>
</dbReference>
<dbReference type="AlphaFoldDB" id="A0A5A9XQU9"/>
<dbReference type="NCBIfam" id="NF004162">
    <property type="entry name" value="PRK05627.1-5"/>
    <property type="match status" value="1"/>
</dbReference>
<evidence type="ECO:0000256" key="7">
    <source>
        <dbReference type="ARBA" id="ARBA00022695"/>
    </source>
</evidence>
<name>A0A5A9XQU9_9BACT</name>
<dbReference type="InterPro" id="IPR015865">
    <property type="entry name" value="Riboflavin_kinase_bac/euk"/>
</dbReference>
<evidence type="ECO:0000256" key="9">
    <source>
        <dbReference type="ARBA" id="ARBA00022777"/>
    </source>
</evidence>
<dbReference type="GO" id="GO:0005524">
    <property type="term" value="F:ATP binding"/>
    <property type="evidence" value="ECO:0007669"/>
    <property type="project" value="UniProtKB-UniRule"/>
</dbReference>
<dbReference type="PANTHER" id="PTHR22749">
    <property type="entry name" value="RIBOFLAVIN KINASE/FMN ADENYLYLTRANSFERASE"/>
    <property type="match status" value="1"/>
</dbReference>
<evidence type="ECO:0000256" key="15">
    <source>
        <dbReference type="PIRNR" id="PIRNR004491"/>
    </source>
</evidence>
<dbReference type="GO" id="GO:0009231">
    <property type="term" value="P:riboflavin biosynthetic process"/>
    <property type="evidence" value="ECO:0007669"/>
    <property type="project" value="InterPro"/>
</dbReference>